<dbReference type="Proteomes" id="UP000068164">
    <property type="component" value="Unassembled WGS sequence"/>
</dbReference>
<evidence type="ECO:0000313" key="3">
    <source>
        <dbReference type="Proteomes" id="UP000068164"/>
    </source>
</evidence>
<dbReference type="PANTHER" id="PTHR43581">
    <property type="entry name" value="ATP/GTP PHOSPHATASE"/>
    <property type="match status" value="1"/>
</dbReference>
<comment type="caution">
    <text evidence="2">The sequence shown here is derived from an EMBL/GenBank/DDBJ whole genome shotgun (WGS) entry which is preliminary data.</text>
</comment>
<sequence length="556" mass="62122">MQVIYAGRAGGRSAPTTPLGEGDVLELLDNNWNDFGYETTFNTACRINGEIFHLGLLKILFTGTHVSRALLKDRLENGWDGSFPIADISYTSVPIEVSFYAQLVSNLGEETATSVAVALRDASYLVNVKHDPGALHLSITPGFGTSLQRERGEQQSFANGWKIFANEVIAVNNLEFRFVDAAENLQDIRFNFQPTTLLPSDINILIGPNGVGKSRLLHQIVEDWIEDRDKIEDGPGFLSRPNLSQIVLLSYSPFENFPVRVEGSNRQDTDVYRYFGLRDSNEPSSSTLSLDTPKRATAFSLLACAIDDIRFRSMQTWAKKVATAEKVLRTAFDFDFAALEVQSDTDAIYSDNTDGAVFDDAEGKRFVRLSPSDLRYLHTQSLIENLIAQSGVAFFKNGTALMLSSGQRLFSYIVINLLGVMRRNSLILIDEPELFLHPNLEIQLIEMLKEILREFSSKALFATHSIVTVREVPADCVHVFARTDEGIAIKTPPFQTFGGDIQRITSYVFGDRAVSKPFEAWIDEQLQEHSAADLINMLRDQLNEEMIIQIAAKGRQ</sequence>
<dbReference type="InterPro" id="IPR027417">
    <property type="entry name" value="P-loop_NTPase"/>
</dbReference>
<dbReference type="Gene3D" id="3.40.50.300">
    <property type="entry name" value="P-loop containing nucleotide triphosphate hydrolases"/>
    <property type="match status" value="1"/>
</dbReference>
<dbReference type="InterPro" id="IPR003959">
    <property type="entry name" value="ATPase_AAA_core"/>
</dbReference>
<dbReference type="GO" id="GO:0016887">
    <property type="term" value="F:ATP hydrolysis activity"/>
    <property type="evidence" value="ECO:0007669"/>
    <property type="project" value="InterPro"/>
</dbReference>
<protein>
    <recommendedName>
        <fullName evidence="1">ATPase AAA-type core domain-containing protein</fullName>
    </recommendedName>
</protein>
<dbReference type="PANTHER" id="PTHR43581:SF2">
    <property type="entry name" value="EXCINUCLEASE ATPASE SUBUNIT"/>
    <property type="match status" value="1"/>
</dbReference>
<gene>
    <name evidence="2" type="ORF">AS026_28615</name>
</gene>
<proteinExistence type="predicted"/>
<dbReference type="AlphaFoldDB" id="A0A109K202"/>
<reference evidence="2 3" key="1">
    <citation type="submission" date="2015-11" db="EMBL/GenBank/DDBJ databases">
        <title>Draft Genome Sequence of the Strain BR 10423 (Rhizobium sp.) isolated from nodules of Mimosa pudica.</title>
        <authorList>
            <person name="Barauna A.C."/>
            <person name="Zilli J.E."/>
            <person name="Simoes-Araujo J.L."/>
            <person name="Reis V.M."/>
            <person name="James E.K."/>
            <person name="Reis F.B.Jr."/>
            <person name="Rouws L.F."/>
            <person name="Passos S.R."/>
            <person name="Gois S.R."/>
        </authorList>
    </citation>
    <scope>NUCLEOTIDE SEQUENCE [LARGE SCALE GENOMIC DNA]</scope>
    <source>
        <strain evidence="2 3">BR10423</strain>
    </source>
</reference>
<accession>A0A109K202</accession>
<dbReference type="Pfam" id="PF13304">
    <property type="entry name" value="AAA_21"/>
    <property type="match status" value="1"/>
</dbReference>
<feature type="domain" description="ATPase AAA-type core" evidence="1">
    <location>
        <begin position="403"/>
        <end position="469"/>
    </location>
</feature>
<dbReference type="SUPFAM" id="SSF52540">
    <property type="entry name" value="P-loop containing nucleoside triphosphate hydrolases"/>
    <property type="match status" value="1"/>
</dbReference>
<dbReference type="EMBL" id="LNCD01000012">
    <property type="protein sequence ID" value="KWV59351.1"/>
    <property type="molecule type" value="Genomic_DNA"/>
</dbReference>
<dbReference type="InterPro" id="IPR051396">
    <property type="entry name" value="Bact_Antivir_Def_Nuclease"/>
</dbReference>
<dbReference type="RefSeq" id="WP_062368566.1">
    <property type="nucleotide sequence ID" value="NZ_LNCD01000012.1"/>
</dbReference>
<evidence type="ECO:0000259" key="1">
    <source>
        <dbReference type="Pfam" id="PF13304"/>
    </source>
</evidence>
<evidence type="ECO:0000313" key="2">
    <source>
        <dbReference type="EMBL" id="KWV59351.1"/>
    </source>
</evidence>
<name>A0A109K202_9HYPH</name>
<keyword evidence="3" id="KW-1185">Reference proteome</keyword>
<dbReference type="GO" id="GO:0005524">
    <property type="term" value="F:ATP binding"/>
    <property type="evidence" value="ECO:0007669"/>
    <property type="project" value="InterPro"/>
</dbReference>
<dbReference type="OrthoDB" id="9816534at2"/>
<organism evidence="2 3">
    <name type="scientific">Rhizobium altiplani</name>
    <dbReference type="NCBI Taxonomy" id="1864509"/>
    <lineage>
        <taxon>Bacteria</taxon>
        <taxon>Pseudomonadati</taxon>
        <taxon>Pseudomonadota</taxon>
        <taxon>Alphaproteobacteria</taxon>
        <taxon>Hyphomicrobiales</taxon>
        <taxon>Rhizobiaceae</taxon>
        <taxon>Rhizobium/Agrobacterium group</taxon>
        <taxon>Rhizobium</taxon>
    </lineage>
</organism>